<evidence type="ECO:0000256" key="2">
    <source>
        <dbReference type="SAM" id="SignalP"/>
    </source>
</evidence>
<evidence type="ECO:0000256" key="1">
    <source>
        <dbReference type="SAM" id="MobiDB-lite"/>
    </source>
</evidence>
<dbReference type="Proteomes" id="UP000283709">
    <property type="component" value="Unassembled WGS sequence"/>
</dbReference>
<evidence type="ECO:0000313" key="4">
    <source>
        <dbReference type="Proteomes" id="UP000283709"/>
    </source>
</evidence>
<reference evidence="3 4" key="1">
    <citation type="submission" date="2016-07" db="EMBL/GenBank/DDBJ databases">
        <title>Genome analysis of Burkholderia fungorum ES3-20.</title>
        <authorList>
            <person name="Xu D."/>
            <person name="Yao R."/>
            <person name="Zheng S."/>
        </authorList>
    </citation>
    <scope>NUCLEOTIDE SEQUENCE [LARGE SCALE GENOMIC DNA]</scope>
    <source>
        <strain evidence="3 4">ES3-20</strain>
    </source>
</reference>
<feature type="region of interest" description="Disordered" evidence="1">
    <location>
        <begin position="26"/>
        <end position="56"/>
    </location>
</feature>
<protein>
    <submittedName>
        <fullName evidence="3">Uncharacterized protein</fullName>
    </submittedName>
</protein>
<comment type="caution">
    <text evidence="3">The sequence shown here is derived from an EMBL/GenBank/DDBJ whole genome shotgun (WGS) entry which is preliminary data.</text>
</comment>
<dbReference type="AlphaFoldDB" id="A0A3R7GNQ9"/>
<accession>A0A3R7GNQ9</accession>
<feature type="signal peptide" evidence="2">
    <location>
        <begin position="1"/>
        <end position="24"/>
    </location>
</feature>
<dbReference type="RefSeq" id="WP_120348051.1">
    <property type="nucleotide sequence ID" value="NZ_MCAS01000045.1"/>
</dbReference>
<feature type="chain" id="PRO_5018729982" evidence="2">
    <location>
        <begin position="25"/>
        <end position="107"/>
    </location>
</feature>
<feature type="compositionally biased region" description="Gly residues" evidence="1">
    <location>
        <begin position="44"/>
        <end position="56"/>
    </location>
</feature>
<name>A0A3R7GNQ9_9BURK</name>
<sequence>MNAKFLLIVPLSTLLLSASALSMAAVGGGGNTDAKASPEMHAKGGSGMDGMMGRGGRGGDMMGTCPMMGAGSGVDPKTSMEMQGEMMKAMGDIMLKYADRLETSPSK</sequence>
<evidence type="ECO:0000313" key="3">
    <source>
        <dbReference type="EMBL" id="RKF35715.1"/>
    </source>
</evidence>
<organism evidence="3 4">
    <name type="scientific">Paraburkholderia fungorum</name>
    <dbReference type="NCBI Taxonomy" id="134537"/>
    <lineage>
        <taxon>Bacteria</taxon>
        <taxon>Pseudomonadati</taxon>
        <taxon>Pseudomonadota</taxon>
        <taxon>Betaproteobacteria</taxon>
        <taxon>Burkholderiales</taxon>
        <taxon>Burkholderiaceae</taxon>
        <taxon>Paraburkholderia</taxon>
    </lineage>
</organism>
<proteinExistence type="predicted"/>
<keyword evidence="2" id="KW-0732">Signal</keyword>
<dbReference type="OrthoDB" id="8641977at2"/>
<dbReference type="EMBL" id="MCAS01000045">
    <property type="protein sequence ID" value="RKF35715.1"/>
    <property type="molecule type" value="Genomic_DNA"/>
</dbReference>
<gene>
    <name evidence="3" type="ORF">BCY88_08720</name>
</gene>